<dbReference type="Proteomes" id="UP000286947">
    <property type="component" value="Unassembled WGS sequence"/>
</dbReference>
<gene>
    <name evidence="3" type="ORF">CUZ56_01895</name>
</gene>
<proteinExistence type="predicted"/>
<feature type="region of interest" description="Disordered" evidence="1">
    <location>
        <begin position="1"/>
        <end position="20"/>
    </location>
</feature>
<sequence precursor="true">MNRHTSTHRPSPQRRKKSGFTVLPLLLTALSLSLWPRTRRNAPDKTDEQPKEPPDSDSTTSVQQSETGPSSSNENIEQEDASTSPPMPMNHLEGVLVWVQKRIWPLSASTLSLSALSLFLYSWLFHAPINITSPSMIAALPVIFALTIVLEIFLVLLVLAPTALLFVAPSSDKKALVFQLKEKPDPKILRRWFQSSLTMTVILLIVIFGGSQISPGHETLRSWILIPLCILTHMSFMLEQNSESAHSKWQWKNLRCISPDYLGVLTYGSILQLFLNLNALEMAVKFVSDWKYPDLVLLIVAAVISICIVVVMSVFQYLAIQVAVDKNFYEKLKSQKSVTALLFGLLFVFTAFLGAYCIDAIFRQTASGGRECVQLTWAQDTAPGVPSALVNPDNTAVSHPLRILLQADGDYQIGLIGDASKTVYFVSRTRVAALASCPSTSAQKVQD</sequence>
<feature type="transmembrane region" description="Helical" evidence="2">
    <location>
        <begin position="220"/>
        <end position="238"/>
    </location>
</feature>
<feature type="transmembrane region" description="Helical" evidence="2">
    <location>
        <begin position="103"/>
        <end position="124"/>
    </location>
</feature>
<feature type="compositionally biased region" description="Basic residues" evidence="1">
    <location>
        <begin position="1"/>
        <end position="18"/>
    </location>
</feature>
<comment type="caution">
    <text evidence="3">The sequence shown here is derived from an EMBL/GenBank/DDBJ whole genome shotgun (WGS) entry which is preliminary data.</text>
</comment>
<feature type="transmembrane region" description="Helical" evidence="2">
    <location>
        <begin position="259"/>
        <end position="275"/>
    </location>
</feature>
<evidence type="ECO:0000256" key="2">
    <source>
        <dbReference type="SAM" id="Phobius"/>
    </source>
</evidence>
<evidence type="ECO:0000256" key="1">
    <source>
        <dbReference type="SAM" id="MobiDB-lite"/>
    </source>
</evidence>
<feature type="transmembrane region" description="Helical" evidence="2">
    <location>
        <begin position="340"/>
        <end position="362"/>
    </location>
</feature>
<feature type="transmembrane region" description="Helical" evidence="2">
    <location>
        <begin position="136"/>
        <end position="167"/>
    </location>
</feature>
<reference evidence="3 4" key="1">
    <citation type="submission" date="2018-01" db="EMBL/GenBank/DDBJ databases">
        <title>Saezia sanguinis gen. nov., sp. nov., in the order Burkholderiales isolated from human blood.</title>
        <authorList>
            <person name="Medina-Pascual M.J."/>
            <person name="Valdezate S."/>
            <person name="Monzon S."/>
            <person name="Cuesta I."/>
            <person name="Carrasco G."/>
            <person name="Villalon P."/>
            <person name="Saez-Nieto J.A."/>
        </authorList>
    </citation>
    <scope>NUCLEOTIDE SEQUENCE [LARGE SCALE GENOMIC DNA]</scope>
    <source>
        <strain evidence="3 4">CNM695-12</strain>
    </source>
</reference>
<evidence type="ECO:0000313" key="4">
    <source>
        <dbReference type="Proteomes" id="UP000286947"/>
    </source>
</evidence>
<dbReference type="EMBL" id="PQSP01000004">
    <property type="protein sequence ID" value="RUS66615.1"/>
    <property type="molecule type" value="Genomic_DNA"/>
</dbReference>
<keyword evidence="2" id="KW-0812">Transmembrane</keyword>
<protein>
    <submittedName>
        <fullName evidence="3">Uncharacterized protein</fullName>
    </submittedName>
</protein>
<dbReference type="RefSeq" id="WP_126980092.1">
    <property type="nucleotide sequence ID" value="NZ_PQSP01000004.1"/>
</dbReference>
<feature type="transmembrane region" description="Helical" evidence="2">
    <location>
        <begin position="295"/>
        <end position="319"/>
    </location>
</feature>
<feature type="transmembrane region" description="Helical" evidence="2">
    <location>
        <begin position="188"/>
        <end position="208"/>
    </location>
</feature>
<keyword evidence="2" id="KW-0472">Membrane</keyword>
<feature type="region of interest" description="Disordered" evidence="1">
    <location>
        <begin position="37"/>
        <end position="87"/>
    </location>
</feature>
<accession>A0A433SCZ5</accession>
<feature type="compositionally biased region" description="Polar residues" evidence="1">
    <location>
        <begin position="56"/>
        <end position="75"/>
    </location>
</feature>
<dbReference type="AlphaFoldDB" id="A0A433SCZ5"/>
<name>A0A433SCZ5_9BURK</name>
<organism evidence="3 4">
    <name type="scientific">Saezia sanguinis</name>
    <dbReference type="NCBI Taxonomy" id="1965230"/>
    <lineage>
        <taxon>Bacteria</taxon>
        <taxon>Pseudomonadati</taxon>
        <taxon>Pseudomonadota</taxon>
        <taxon>Betaproteobacteria</taxon>
        <taxon>Burkholderiales</taxon>
        <taxon>Saeziaceae</taxon>
        <taxon>Saezia</taxon>
    </lineage>
</organism>
<evidence type="ECO:0000313" key="3">
    <source>
        <dbReference type="EMBL" id="RUS66615.1"/>
    </source>
</evidence>
<feature type="compositionally biased region" description="Basic and acidic residues" evidence="1">
    <location>
        <begin position="41"/>
        <end position="54"/>
    </location>
</feature>
<keyword evidence="4" id="KW-1185">Reference proteome</keyword>
<keyword evidence="2" id="KW-1133">Transmembrane helix</keyword>